<protein>
    <submittedName>
        <fullName evidence="2">Uncharacterized protein</fullName>
    </submittedName>
</protein>
<feature type="region of interest" description="Disordered" evidence="1">
    <location>
        <begin position="1"/>
        <end position="20"/>
    </location>
</feature>
<dbReference type="EMBL" id="KV442068">
    <property type="protein sequence ID" value="OAQ26341.1"/>
    <property type="molecule type" value="Genomic_DNA"/>
</dbReference>
<evidence type="ECO:0000313" key="2">
    <source>
        <dbReference type="EMBL" id="OAQ26341.1"/>
    </source>
</evidence>
<dbReference type="OrthoDB" id="2402374at2759"/>
<evidence type="ECO:0000313" key="3">
    <source>
        <dbReference type="Proteomes" id="UP000078512"/>
    </source>
</evidence>
<dbReference type="AlphaFoldDB" id="A0A197JPD2"/>
<gene>
    <name evidence="2" type="ORF">K457DRAFT_22287</name>
</gene>
<sequence>MTTIEASNQSPPEPKSTVAFTSTDHNDQHFDCTKAPSTVTTTITTTDSGNGLATLATMLQSELNRKLAELKDVHEAYKGIQANWTDDKPPTWQYQHLLEEAAAKIEGEISRFQKEILDALVSSNYHSRLVPDA</sequence>
<evidence type="ECO:0000256" key="1">
    <source>
        <dbReference type="SAM" id="MobiDB-lite"/>
    </source>
</evidence>
<keyword evidence="3" id="KW-1185">Reference proteome</keyword>
<name>A0A197JPD2_9FUNG</name>
<dbReference type="Proteomes" id="UP000078512">
    <property type="component" value="Unassembled WGS sequence"/>
</dbReference>
<reference evidence="2 3" key="1">
    <citation type="submission" date="2016-05" db="EMBL/GenBank/DDBJ databases">
        <title>Genome sequencing reveals origins of a unique bacterial endosymbiosis in the earliest lineages of terrestrial Fungi.</title>
        <authorList>
            <consortium name="DOE Joint Genome Institute"/>
            <person name="Uehling J."/>
            <person name="Gryganskyi A."/>
            <person name="Hameed K."/>
            <person name="Tschaplinski T."/>
            <person name="Misztal P."/>
            <person name="Wu S."/>
            <person name="Desiro A."/>
            <person name="Vande Pol N."/>
            <person name="Du Z.-Y."/>
            <person name="Zienkiewicz A."/>
            <person name="Zienkiewicz K."/>
            <person name="Morin E."/>
            <person name="Tisserant E."/>
            <person name="Splivallo R."/>
            <person name="Hainaut M."/>
            <person name="Henrissat B."/>
            <person name="Ohm R."/>
            <person name="Kuo A."/>
            <person name="Yan J."/>
            <person name="Lipzen A."/>
            <person name="Nolan M."/>
            <person name="Labutti K."/>
            <person name="Barry K."/>
            <person name="Goldstein A."/>
            <person name="Labbe J."/>
            <person name="Schadt C."/>
            <person name="Tuskan G."/>
            <person name="Grigoriev I."/>
            <person name="Martin F."/>
            <person name="Vilgalys R."/>
            <person name="Bonito G."/>
        </authorList>
    </citation>
    <scope>NUCLEOTIDE SEQUENCE [LARGE SCALE GENOMIC DNA]</scope>
    <source>
        <strain evidence="2 3">AG-77</strain>
    </source>
</reference>
<accession>A0A197JPD2</accession>
<proteinExistence type="predicted"/>
<organism evidence="2 3">
    <name type="scientific">Linnemannia elongata AG-77</name>
    <dbReference type="NCBI Taxonomy" id="1314771"/>
    <lineage>
        <taxon>Eukaryota</taxon>
        <taxon>Fungi</taxon>
        <taxon>Fungi incertae sedis</taxon>
        <taxon>Mucoromycota</taxon>
        <taxon>Mortierellomycotina</taxon>
        <taxon>Mortierellomycetes</taxon>
        <taxon>Mortierellales</taxon>
        <taxon>Mortierellaceae</taxon>
        <taxon>Linnemannia</taxon>
    </lineage>
</organism>
<feature type="compositionally biased region" description="Polar residues" evidence="1">
    <location>
        <begin position="1"/>
        <end position="10"/>
    </location>
</feature>